<keyword evidence="6" id="KW-1185">Reference proteome</keyword>
<evidence type="ECO:0000313" key="6">
    <source>
        <dbReference type="Proteomes" id="UP001595755"/>
    </source>
</evidence>
<dbReference type="SUPFAM" id="SSF51126">
    <property type="entry name" value="Pectin lyase-like"/>
    <property type="match status" value="1"/>
</dbReference>
<reference evidence="6" key="1">
    <citation type="journal article" date="2019" name="Int. J. Syst. Evol. Microbiol.">
        <title>The Global Catalogue of Microorganisms (GCM) 10K type strain sequencing project: providing services to taxonomists for standard genome sequencing and annotation.</title>
        <authorList>
            <consortium name="The Broad Institute Genomics Platform"/>
            <consortium name="The Broad Institute Genome Sequencing Center for Infectious Disease"/>
            <person name="Wu L."/>
            <person name="Ma J."/>
        </authorList>
    </citation>
    <scope>NUCLEOTIDE SEQUENCE [LARGE SCALE GENOMIC DNA]</scope>
    <source>
        <strain evidence="6">CGMCC 4.1641</strain>
    </source>
</reference>
<dbReference type="Pfam" id="PF13229">
    <property type="entry name" value="Beta_helix"/>
    <property type="match status" value="1"/>
</dbReference>
<name>A0ABV8SET3_9BACL</name>
<dbReference type="NCBIfam" id="TIGR03804">
    <property type="entry name" value="para_beta_helix"/>
    <property type="match status" value="2"/>
</dbReference>
<protein>
    <submittedName>
        <fullName evidence="5">Nitrous oxide reductase family maturation protein NosD</fullName>
    </submittedName>
</protein>
<keyword evidence="2" id="KW-0677">Repeat</keyword>
<accession>A0ABV8SET3</accession>
<evidence type="ECO:0000256" key="1">
    <source>
        <dbReference type="ARBA" id="ARBA00004906"/>
    </source>
</evidence>
<dbReference type="Proteomes" id="UP001595755">
    <property type="component" value="Unassembled WGS sequence"/>
</dbReference>
<dbReference type="InterPro" id="IPR051550">
    <property type="entry name" value="SCF-Subunits/Alg-Epimerases"/>
</dbReference>
<dbReference type="PANTHER" id="PTHR22990:SF15">
    <property type="entry name" value="F-BOX ONLY PROTEIN 10"/>
    <property type="match status" value="1"/>
</dbReference>
<evidence type="ECO:0000313" key="5">
    <source>
        <dbReference type="EMBL" id="MFC4305811.1"/>
    </source>
</evidence>
<dbReference type="RefSeq" id="WP_204601383.1">
    <property type="nucleotide sequence ID" value="NZ_JBHSED010000040.1"/>
</dbReference>
<dbReference type="InterPro" id="IPR011050">
    <property type="entry name" value="Pectin_lyase_fold/virulence"/>
</dbReference>
<dbReference type="InterPro" id="IPR022441">
    <property type="entry name" value="Para_beta_helix_rpt-2"/>
</dbReference>
<dbReference type="Gene3D" id="2.160.20.10">
    <property type="entry name" value="Single-stranded right-handed beta-helix, Pectin lyase-like"/>
    <property type="match status" value="1"/>
</dbReference>
<dbReference type="InterPro" id="IPR012334">
    <property type="entry name" value="Pectin_lyas_fold"/>
</dbReference>
<sequence length="455" mass="46960">MAKIDWQASDTVRPADMNLIGQEINEKVDKVAGRGLSTEDYTTAEKNKLAGIAVGANNYVHPATHPPSIITQDANNRFMTDAEKTKLGDIAAGAQVNRAIATQTQAEAGTDNSTDMTPLRVAQAIAALSVGQRTATLVVAANNSSAKSKTGADYVCSGFSDQTTINNAINTLPASGGKVLLMEGLYTVSGSILLNSNVTLEGVGAATVIKLRNSHNANVNIISNADTTNGNRNILIRDLLIDGNKANQTSGTMLGIYLSIVEYCTVEQTKITNLRNDGISISGSNYNTITGNACSSNTTAGITISSGNNNTIIGNTCISNTGNGIYIFIGNNNTITDNTCSSNTANGINASDGNNTITGNTCSSNNNGITSVGNNNTITGNACSSNTTAGITISGGMYSNIQGNTVRKGTASPTYGLRISTGVGHYVTNNDLYQSGTTAFSDNGTGTITTAGNRT</sequence>
<evidence type="ECO:0000256" key="3">
    <source>
        <dbReference type="ARBA" id="ARBA00022786"/>
    </source>
</evidence>
<comment type="pathway">
    <text evidence="1">Protein modification; protein ubiquitination.</text>
</comment>
<keyword evidence="3" id="KW-0833">Ubl conjugation pathway</keyword>
<proteinExistence type="predicted"/>
<dbReference type="PANTHER" id="PTHR22990">
    <property type="entry name" value="F-BOX ONLY PROTEIN"/>
    <property type="match status" value="1"/>
</dbReference>
<gene>
    <name evidence="5" type="ORF">ACFO1S_20480</name>
</gene>
<organism evidence="5 6">
    <name type="scientific">Cohnella boryungensis</name>
    <dbReference type="NCBI Taxonomy" id="768479"/>
    <lineage>
        <taxon>Bacteria</taxon>
        <taxon>Bacillati</taxon>
        <taxon>Bacillota</taxon>
        <taxon>Bacilli</taxon>
        <taxon>Bacillales</taxon>
        <taxon>Paenibacillaceae</taxon>
        <taxon>Cohnella</taxon>
    </lineage>
</organism>
<dbReference type="SMART" id="SM00710">
    <property type="entry name" value="PbH1"/>
    <property type="match status" value="9"/>
</dbReference>
<evidence type="ECO:0000256" key="2">
    <source>
        <dbReference type="ARBA" id="ARBA00022737"/>
    </source>
</evidence>
<feature type="domain" description="Right handed beta helix" evidence="4">
    <location>
        <begin position="234"/>
        <end position="376"/>
    </location>
</feature>
<dbReference type="InterPro" id="IPR039448">
    <property type="entry name" value="Beta_helix"/>
</dbReference>
<dbReference type="InterPro" id="IPR006626">
    <property type="entry name" value="PbH1"/>
</dbReference>
<dbReference type="EMBL" id="JBHSED010000040">
    <property type="protein sequence ID" value="MFC4305811.1"/>
    <property type="molecule type" value="Genomic_DNA"/>
</dbReference>
<comment type="caution">
    <text evidence="5">The sequence shown here is derived from an EMBL/GenBank/DDBJ whole genome shotgun (WGS) entry which is preliminary data.</text>
</comment>
<evidence type="ECO:0000259" key="4">
    <source>
        <dbReference type="Pfam" id="PF13229"/>
    </source>
</evidence>